<dbReference type="AlphaFoldDB" id="A0A6A6ALU0"/>
<feature type="compositionally biased region" description="Basic and acidic residues" evidence="1">
    <location>
        <begin position="769"/>
        <end position="819"/>
    </location>
</feature>
<evidence type="ECO:0000313" key="3">
    <source>
        <dbReference type="Proteomes" id="UP000799771"/>
    </source>
</evidence>
<feature type="compositionally biased region" description="Polar residues" evidence="1">
    <location>
        <begin position="362"/>
        <end position="378"/>
    </location>
</feature>
<feature type="compositionally biased region" description="Polar residues" evidence="1">
    <location>
        <begin position="686"/>
        <end position="703"/>
    </location>
</feature>
<feature type="region of interest" description="Disordered" evidence="1">
    <location>
        <begin position="413"/>
        <end position="618"/>
    </location>
</feature>
<feature type="region of interest" description="Disordered" evidence="1">
    <location>
        <begin position="350"/>
        <end position="380"/>
    </location>
</feature>
<sequence length="853" mass="93866">PDSRCTSPIGFTVIDAPAEKRLYRGRDFFKLSRIGLQCELSTGNWILVEPHEDASSKLLAVEDSTSPSPTLAKPPTVPTEAMEIDSRLPGIQHHGLHQHHHEEHHEFHRQHQIEANRKSLPPPSMIRSPNTPHLHPLPHKASSNPPLPKPSAVELVHELQPPIRDPGAGITNQTHTLPSIVSHPTNTSGASHLTNGHHYPHAPQQVQLDAIERLQTQISQNSSTLAAQNRDIRQTEKSVQLVEENMRREYQTQLQHQSVDIRRMDETVGRLYHEMQGIRQVIEGFSREMQSIRNERLVHSTAPPPGQQTSAQDSALELMAHQMAGISQKVNEVDTMRLTIEIMKNKIQRLEGGPPTMPCPQPVSQDQSGHPAHSSHTPVSYHVAPTAAPQINAPLHPSQRSQPHPSILSSTVPLEASQRPEPVSRHSSWATVNAGVKRPHTNGVESPREVLAHATGSPKRQRTGTNEFNGGYVASQGPPPAHAYDMQVQSQMHTLPSQPHVTSESTLTSETQHPVHTPYGTQDSPSDNSWQPESQRIVEHRPRGRPRGSGRGGRGRKSMPAQVHPMGTPDWDREDWQGVPNSQASPEGHYNHIAHPGKGIARRGNGGGGRGGYTPDRAASLGLQGVTASMGAVSPDDFYGSAKKSRSKPIRNADGVLIRKDGRPDMRSQSSAANLRKVNAKKDGMSFTSFQDTASTAPNTPSPSGHAPIELDAAAKKHNDIMGRMFPRGMDESRKDHDYARQVFDEDHNSTAHPRVQNYHAQQHPPSKSPHEVKNERVEQDRVVELQISKDGDTNMDRESESHTPGEHSDNEQEQHDGRPQVQQLSSENSVAVSETPDIDSSATLAVETQVSS</sequence>
<name>A0A6A6ALU0_9PLEO</name>
<dbReference type="RefSeq" id="XP_033527339.1">
    <property type="nucleotide sequence ID" value="XM_033663292.1"/>
</dbReference>
<evidence type="ECO:0000313" key="2">
    <source>
        <dbReference type="EMBL" id="KAF2132952.1"/>
    </source>
</evidence>
<feature type="region of interest" description="Disordered" evidence="1">
    <location>
        <begin position="118"/>
        <end position="145"/>
    </location>
</feature>
<proteinExistence type="predicted"/>
<dbReference type="GeneID" id="54403724"/>
<dbReference type="EMBL" id="ML977500">
    <property type="protein sequence ID" value="KAF2132952.1"/>
    <property type="molecule type" value="Genomic_DNA"/>
</dbReference>
<evidence type="ECO:0000256" key="1">
    <source>
        <dbReference type="SAM" id="MobiDB-lite"/>
    </source>
</evidence>
<feature type="non-terminal residue" evidence="2">
    <location>
        <position position="1"/>
    </location>
</feature>
<organism evidence="2 3">
    <name type="scientific">Dothidotthia symphoricarpi CBS 119687</name>
    <dbReference type="NCBI Taxonomy" id="1392245"/>
    <lineage>
        <taxon>Eukaryota</taxon>
        <taxon>Fungi</taxon>
        <taxon>Dikarya</taxon>
        <taxon>Ascomycota</taxon>
        <taxon>Pezizomycotina</taxon>
        <taxon>Dothideomycetes</taxon>
        <taxon>Pleosporomycetidae</taxon>
        <taxon>Pleosporales</taxon>
        <taxon>Dothidotthiaceae</taxon>
        <taxon>Dothidotthia</taxon>
    </lineage>
</organism>
<feature type="region of interest" description="Disordered" evidence="1">
    <location>
        <begin position="630"/>
        <end position="853"/>
    </location>
</feature>
<reference evidence="2" key="1">
    <citation type="journal article" date="2020" name="Stud. Mycol.">
        <title>101 Dothideomycetes genomes: a test case for predicting lifestyles and emergence of pathogens.</title>
        <authorList>
            <person name="Haridas S."/>
            <person name="Albert R."/>
            <person name="Binder M."/>
            <person name="Bloem J."/>
            <person name="Labutti K."/>
            <person name="Salamov A."/>
            <person name="Andreopoulos B."/>
            <person name="Baker S."/>
            <person name="Barry K."/>
            <person name="Bills G."/>
            <person name="Bluhm B."/>
            <person name="Cannon C."/>
            <person name="Castanera R."/>
            <person name="Culley D."/>
            <person name="Daum C."/>
            <person name="Ezra D."/>
            <person name="Gonzalez J."/>
            <person name="Henrissat B."/>
            <person name="Kuo A."/>
            <person name="Liang C."/>
            <person name="Lipzen A."/>
            <person name="Lutzoni F."/>
            <person name="Magnuson J."/>
            <person name="Mondo S."/>
            <person name="Nolan M."/>
            <person name="Ohm R."/>
            <person name="Pangilinan J."/>
            <person name="Park H.-J."/>
            <person name="Ramirez L."/>
            <person name="Alfaro M."/>
            <person name="Sun H."/>
            <person name="Tritt A."/>
            <person name="Yoshinaga Y."/>
            <person name="Zwiers L.-H."/>
            <person name="Turgeon B."/>
            <person name="Goodwin S."/>
            <person name="Spatafora J."/>
            <person name="Crous P."/>
            <person name="Grigoriev I."/>
        </authorList>
    </citation>
    <scope>NUCLEOTIDE SEQUENCE</scope>
    <source>
        <strain evidence="2">CBS 119687</strain>
    </source>
</reference>
<feature type="compositionally biased region" description="Polar residues" evidence="1">
    <location>
        <begin position="821"/>
        <end position="853"/>
    </location>
</feature>
<dbReference type="OrthoDB" id="5396360at2759"/>
<feature type="compositionally biased region" description="Basic and acidic residues" evidence="1">
    <location>
        <begin position="657"/>
        <end position="666"/>
    </location>
</feature>
<feature type="compositionally biased region" description="Basic residues" evidence="1">
    <location>
        <begin position="542"/>
        <end position="557"/>
    </location>
</feature>
<feature type="compositionally biased region" description="Polar residues" evidence="1">
    <location>
        <begin position="487"/>
        <end position="534"/>
    </location>
</feature>
<gene>
    <name evidence="2" type="ORF">P153DRAFT_283937</name>
</gene>
<feature type="compositionally biased region" description="Basic and acidic residues" evidence="1">
    <location>
        <begin position="729"/>
        <end position="750"/>
    </location>
</feature>
<keyword evidence="3" id="KW-1185">Reference proteome</keyword>
<protein>
    <submittedName>
        <fullName evidence="2">Uncharacterized protein</fullName>
    </submittedName>
</protein>
<accession>A0A6A6ALU0</accession>
<dbReference type="Proteomes" id="UP000799771">
    <property type="component" value="Unassembled WGS sequence"/>
</dbReference>